<dbReference type="InterPro" id="IPR001611">
    <property type="entry name" value="Leu-rich_rpt"/>
</dbReference>
<evidence type="ECO:0000256" key="1">
    <source>
        <dbReference type="ARBA" id="ARBA00022614"/>
    </source>
</evidence>
<evidence type="ECO:0000313" key="5">
    <source>
        <dbReference type="Proteomes" id="UP000677803"/>
    </source>
</evidence>
<proteinExistence type="predicted"/>
<evidence type="ECO:0000313" key="4">
    <source>
        <dbReference type="EMBL" id="CAG5967149.1"/>
    </source>
</evidence>
<evidence type="ECO:0000256" key="3">
    <source>
        <dbReference type="SAM" id="MobiDB-lite"/>
    </source>
</evidence>
<dbReference type="InterPro" id="IPR032675">
    <property type="entry name" value="LRR_dom_sf"/>
</dbReference>
<gene>
    <name evidence="4" type="ORF">MMEN_LOCUS15719</name>
</gene>
<keyword evidence="2" id="KW-0677">Repeat</keyword>
<dbReference type="SUPFAM" id="SSF52047">
    <property type="entry name" value="RNI-like"/>
    <property type="match status" value="1"/>
</dbReference>
<dbReference type="OrthoDB" id="120976at2759"/>
<dbReference type="EMBL" id="CAJRST010028446">
    <property type="protein sequence ID" value="CAG5967149.1"/>
    <property type="molecule type" value="Genomic_DNA"/>
</dbReference>
<dbReference type="AlphaFoldDB" id="A0A8S4BB42"/>
<feature type="region of interest" description="Disordered" evidence="3">
    <location>
        <begin position="1"/>
        <end position="34"/>
    </location>
</feature>
<feature type="compositionally biased region" description="Basic and acidic residues" evidence="3">
    <location>
        <begin position="7"/>
        <end position="17"/>
    </location>
</feature>
<dbReference type="InterPro" id="IPR051261">
    <property type="entry name" value="NLR"/>
</dbReference>
<name>A0A8S4BB42_9TELE</name>
<organism evidence="4 5">
    <name type="scientific">Menidia menidia</name>
    <name type="common">Atlantic silverside</name>
    <dbReference type="NCBI Taxonomy" id="238744"/>
    <lineage>
        <taxon>Eukaryota</taxon>
        <taxon>Metazoa</taxon>
        <taxon>Chordata</taxon>
        <taxon>Craniata</taxon>
        <taxon>Vertebrata</taxon>
        <taxon>Euteleostomi</taxon>
        <taxon>Actinopterygii</taxon>
        <taxon>Neopterygii</taxon>
        <taxon>Teleostei</taxon>
        <taxon>Neoteleostei</taxon>
        <taxon>Acanthomorphata</taxon>
        <taxon>Ovalentaria</taxon>
        <taxon>Atherinomorphae</taxon>
        <taxon>Atheriniformes</taxon>
        <taxon>Atherinopsidae</taxon>
        <taxon>Menidiinae</taxon>
        <taxon>Menidia</taxon>
    </lineage>
</organism>
<dbReference type="Pfam" id="PF13516">
    <property type="entry name" value="LRR_6"/>
    <property type="match status" value="3"/>
</dbReference>
<evidence type="ECO:0000256" key="2">
    <source>
        <dbReference type="ARBA" id="ARBA00022737"/>
    </source>
</evidence>
<comment type="caution">
    <text evidence="4">The sequence shown here is derived from an EMBL/GenBank/DDBJ whole genome shotgun (WGS) entry which is preliminary data.</text>
</comment>
<keyword evidence="1" id="KW-0433">Leucine-rich repeat</keyword>
<dbReference type="Gene3D" id="3.80.10.10">
    <property type="entry name" value="Ribonuclease Inhibitor"/>
    <property type="match status" value="2"/>
</dbReference>
<sequence>MESSPSHLRELDLEDRTPYQPSAGAEPNSRTRILRRGLQSPNCELEVLRLRLEGLSEADCELFASALRSAPPCMKELELTDCDLSGPGVQFVCFPLQSPDHQLAALRLKESKVPDQVYEAVASALKRSPSHLRRLELVWWDSGDLGDSGASLLSAGLRSPTCELQTLSLYGCSLSGSSFSPLVSALEANPSHLLDLNLGWNPLQDSGVMELCGFLRSPRLENCSLTAVSCSLLVSALRSGPARLENLDLSWNELKDSGVKELCSFLEDPSCRLQTLGSVPVCLVTPEHTGEETPEPRTQTTLGSGFWAGSGGPTAGFTHSAVSRAVLKVRFAQQAGS</sequence>
<reference evidence="4" key="1">
    <citation type="submission" date="2021-05" db="EMBL/GenBank/DDBJ databases">
        <authorList>
            <person name="Tigano A."/>
        </authorList>
    </citation>
    <scope>NUCLEOTIDE SEQUENCE</scope>
</reference>
<accession>A0A8S4BB42</accession>
<protein>
    <submittedName>
        <fullName evidence="4">(Atlantic silverside) hypothetical protein</fullName>
    </submittedName>
</protein>
<dbReference type="PANTHER" id="PTHR24106">
    <property type="entry name" value="NACHT, LRR AND CARD DOMAINS-CONTAINING"/>
    <property type="match status" value="1"/>
</dbReference>
<keyword evidence="5" id="KW-1185">Reference proteome</keyword>
<dbReference type="SMART" id="SM00368">
    <property type="entry name" value="LRR_RI"/>
    <property type="match status" value="5"/>
</dbReference>
<dbReference type="Proteomes" id="UP000677803">
    <property type="component" value="Unassembled WGS sequence"/>
</dbReference>